<evidence type="ECO:0000256" key="1">
    <source>
        <dbReference type="ARBA" id="ARBA00009670"/>
    </source>
</evidence>
<dbReference type="EMBL" id="CP000089">
    <property type="protein sequence ID" value="AAZ45886.1"/>
    <property type="molecule type" value="Genomic_DNA"/>
</dbReference>
<evidence type="ECO:0000256" key="2">
    <source>
        <dbReference type="ARBA" id="ARBA00022679"/>
    </source>
</evidence>
<evidence type="ECO:0000256" key="3">
    <source>
        <dbReference type="ARBA" id="ARBA00022741"/>
    </source>
</evidence>
<evidence type="ECO:0000313" key="6">
    <source>
        <dbReference type="EMBL" id="AAZ45886.1"/>
    </source>
</evidence>
<dbReference type="Pfam" id="PF03109">
    <property type="entry name" value="ABC1"/>
    <property type="match status" value="1"/>
</dbReference>
<dbReference type="GO" id="GO:0006744">
    <property type="term" value="P:ubiquinone biosynthetic process"/>
    <property type="evidence" value="ECO:0007669"/>
    <property type="project" value="TreeGrafter"/>
</dbReference>
<dbReference type="PANTHER" id="PTHR43851">
    <property type="match status" value="1"/>
</dbReference>
<comment type="similarity">
    <text evidence="1">Belongs to the protein kinase superfamily. ADCK protein kinase family.</text>
</comment>
<organism evidence="6">
    <name type="scientific">Dechloromonas aromatica (strain RCB)</name>
    <dbReference type="NCBI Taxonomy" id="159087"/>
    <lineage>
        <taxon>Bacteria</taxon>
        <taxon>Pseudomonadati</taxon>
        <taxon>Pseudomonadota</taxon>
        <taxon>Betaproteobacteria</taxon>
        <taxon>Rhodocyclales</taxon>
        <taxon>Azonexaceae</taxon>
        <taxon>Dechloromonas</taxon>
    </lineage>
</organism>
<feature type="domain" description="ABC1 atypical kinase-like" evidence="5">
    <location>
        <begin position="104"/>
        <end position="343"/>
    </location>
</feature>
<dbReference type="PANTHER" id="PTHR43851:SF3">
    <property type="entry name" value="COENZYME Q8"/>
    <property type="match status" value="1"/>
</dbReference>
<dbReference type="GO" id="GO:0016740">
    <property type="term" value="F:transferase activity"/>
    <property type="evidence" value="ECO:0007669"/>
    <property type="project" value="UniProtKB-KW"/>
</dbReference>
<dbReference type="HOGENOM" id="CLU_006533_9_3_4"/>
<dbReference type="InterPro" id="IPR051409">
    <property type="entry name" value="Atypical_kinase_ADCK"/>
</dbReference>
<dbReference type="GO" id="GO:0005524">
    <property type="term" value="F:ATP binding"/>
    <property type="evidence" value="ECO:0007669"/>
    <property type="project" value="UniProtKB-KW"/>
</dbReference>
<keyword evidence="3" id="KW-0547">Nucleotide-binding</keyword>
<proteinExistence type="inferred from homology"/>
<evidence type="ECO:0000259" key="5">
    <source>
        <dbReference type="Pfam" id="PF03109"/>
    </source>
</evidence>
<dbReference type="AlphaFoldDB" id="Q47GZ5"/>
<gene>
    <name evidence="6" type="ordered locus">Daro_1130</name>
</gene>
<dbReference type="STRING" id="159087.Daro_1130"/>
<dbReference type="eggNOG" id="COG0661">
    <property type="taxonomic scope" value="Bacteria"/>
</dbReference>
<dbReference type="OrthoDB" id="9795390at2"/>
<dbReference type="InterPro" id="IPR011009">
    <property type="entry name" value="Kinase-like_dom_sf"/>
</dbReference>
<keyword evidence="2" id="KW-0808">Transferase</keyword>
<dbReference type="InterPro" id="IPR034646">
    <property type="entry name" value="ADCK3_dom"/>
</dbReference>
<dbReference type="CDD" id="cd13970">
    <property type="entry name" value="ABC1_ADCK3"/>
    <property type="match status" value="1"/>
</dbReference>
<accession>Q47GZ5</accession>
<evidence type="ECO:0000256" key="4">
    <source>
        <dbReference type="ARBA" id="ARBA00022840"/>
    </source>
</evidence>
<protein>
    <submittedName>
        <fullName evidence="6">ABC-1 protein</fullName>
    </submittedName>
</protein>
<dbReference type="KEGG" id="dar:Daro_1130"/>
<name>Q47GZ5_DECAR</name>
<dbReference type="InterPro" id="IPR004147">
    <property type="entry name" value="ABC1_dom"/>
</dbReference>
<dbReference type="SUPFAM" id="SSF56112">
    <property type="entry name" value="Protein kinase-like (PK-like)"/>
    <property type="match status" value="1"/>
</dbReference>
<sequence>MSDDSQGTPEENSAPVPHGRWSRLARLGSLAGGVAGNMLAEGARQFAQGKRPKIQQLLLTPANARRVADQLAQLRGAAMKVGQLLSMDAGELLPPELADILARLRADAIPMPMSQVVKVLNTNWGEGWDRHFERFSFTPMAAASIGQVHFGQRKDGRHLAIKIQYPGVRQSIDSDVDNVATLLRVSGLLPKTLDVKPLLEEAKKQLHDEADYRREGACMMQFAGLLADADEFMVPEMHDDLTTENILAMTRLDGVAVESLSHAPQAERDRIISQLFRLLFREIFEFRLIQTDPNFANYRYAAASQQLMLLDFGATRVYPAAMIDSYRHLMLSAIADDRSAMNQAAQAIGYFQSDIKEGQRQAVLDIFALACEPLRQAGEYDFGSSDLALRIRDASMVLGMDRDFWHTPPADALFLHRKLGGLYLLAARLKARANLHEIAARHLLAG</sequence>
<reference evidence="6" key="1">
    <citation type="submission" date="2005-08" db="EMBL/GenBank/DDBJ databases">
        <title>Complete sequence of Dechloromonas aromatica RCB.</title>
        <authorList>
            <person name="Salinero K.K."/>
            <person name="Copeland A."/>
            <person name="Lucas S."/>
            <person name="Lapidus A."/>
            <person name="Barry K."/>
            <person name="Detter J.C."/>
            <person name="Glavina T."/>
            <person name="Hammon N."/>
            <person name="Israni S."/>
            <person name="Pitluck S."/>
            <person name="Di Bartolo G."/>
            <person name="Trong S."/>
            <person name="Schmutz J."/>
            <person name="Larimer F."/>
            <person name="Land M."/>
            <person name="Ivanova N."/>
            <person name="Richardson P."/>
        </authorList>
    </citation>
    <scope>NUCLEOTIDE SEQUENCE</scope>
    <source>
        <strain evidence="6">RCB</strain>
    </source>
</reference>
<keyword evidence="4" id="KW-0067">ATP-binding</keyword>